<sequence>MPKSAETYLNYMREHGKEFLTVRHTIHQNPEMGFEEHQTSALVAERLAAWGYDVHRGLGGTGVVGQLKRGNGARKIGLRADMDALPIEEKTGLAYRSNRPGIMHACGHDGHTAMLLGAAKYLAEQGDFSGTLNLIFQPAEEGLGGAVRMMEDGLFEKFPCDSIYAMHNAPGRPQGELLFRTGSAMASSDYATVTLHGVGGHGAMPHHAKDPIVAAASIVMALQTIVARNVDPLEMAIITVGAIHAGQANNVIPQTATLEISMRALQRETRVLLEQRLKAVVAAQAESYGVRGEIDFRPGYAVLVNTPDETEFARNVARALVGDAHVVAQAPAVPASEDFAFMLEKRPGCYLNIGNGRGEEHGACMVHNPGYDFNDGNLPIGAAYWAMLTETYLVDGQ</sequence>
<dbReference type="InterPro" id="IPR036264">
    <property type="entry name" value="Bact_exopeptidase_dim_dom"/>
</dbReference>
<dbReference type="Proteomes" id="UP001174908">
    <property type="component" value="Unassembled WGS sequence"/>
</dbReference>
<dbReference type="PANTHER" id="PTHR11014">
    <property type="entry name" value="PEPTIDASE M20 FAMILY MEMBER"/>
    <property type="match status" value="1"/>
</dbReference>
<name>A0ABT7NB81_9BURK</name>
<proteinExistence type="predicted"/>
<organism evidence="3 4">
    <name type="scientific">Variovorax dokdonensis</name>
    <dbReference type="NCBI Taxonomy" id="344883"/>
    <lineage>
        <taxon>Bacteria</taxon>
        <taxon>Pseudomonadati</taxon>
        <taxon>Pseudomonadota</taxon>
        <taxon>Betaproteobacteria</taxon>
        <taxon>Burkholderiales</taxon>
        <taxon>Comamonadaceae</taxon>
        <taxon>Variovorax</taxon>
    </lineage>
</organism>
<dbReference type="CDD" id="cd05666">
    <property type="entry name" value="M20_Acy1-like"/>
    <property type="match status" value="1"/>
</dbReference>
<dbReference type="Gene3D" id="3.30.70.360">
    <property type="match status" value="1"/>
</dbReference>
<dbReference type="Gene3D" id="3.40.630.10">
    <property type="entry name" value="Zn peptidases"/>
    <property type="match status" value="1"/>
</dbReference>
<dbReference type="InterPro" id="IPR017439">
    <property type="entry name" value="Amidohydrolase"/>
</dbReference>
<evidence type="ECO:0000256" key="1">
    <source>
        <dbReference type="ARBA" id="ARBA00022801"/>
    </source>
</evidence>
<reference evidence="3" key="1">
    <citation type="submission" date="2023-06" db="EMBL/GenBank/DDBJ databases">
        <authorList>
            <person name="Jiang Y."/>
            <person name="Liu Q."/>
        </authorList>
    </citation>
    <scope>NUCLEOTIDE SEQUENCE</scope>
    <source>
        <strain evidence="3">CGMCC 1.12089</strain>
    </source>
</reference>
<dbReference type="NCBIfam" id="TIGR01891">
    <property type="entry name" value="amidohydrolases"/>
    <property type="match status" value="1"/>
</dbReference>
<evidence type="ECO:0000313" key="3">
    <source>
        <dbReference type="EMBL" id="MDM0045197.1"/>
    </source>
</evidence>
<evidence type="ECO:0000259" key="2">
    <source>
        <dbReference type="Pfam" id="PF07687"/>
    </source>
</evidence>
<dbReference type="SUPFAM" id="SSF53187">
    <property type="entry name" value="Zn-dependent exopeptidases"/>
    <property type="match status" value="1"/>
</dbReference>
<dbReference type="SUPFAM" id="SSF55031">
    <property type="entry name" value="Bacterial exopeptidase dimerisation domain"/>
    <property type="match status" value="1"/>
</dbReference>
<evidence type="ECO:0000313" key="4">
    <source>
        <dbReference type="Proteomes" id="UP001174908"/>
    </source>
</evidence>
<accession>A0ABT7NB81</accession>
<keyword evidence="1" id="KW-0378">Hydrolase</keyword>
<dbReference type="Pfam" id="PF07687">
    <property type="entry name" value="M20_dimer"/>
    <property type="match status" value="1"/>
</dbReference>
<comment type="caution">
    <text evidence="3">The sequence shown here is derived from an EMBL/GenBank/DDBJ whole genome shotgun (WGS) entry which is preliminary data.</text>
</comment>
<dbReference type="Pfam" id="PF01546">
    <property type="entry name" value="Peptidase_M20"/>
    <property type="match status" value="1"/>
</dbReference>
<dbReference type="InterPro" id="IPR011650">
    <property type="entry name" value="Peptidase_M20_dimer"/>
</dbReference>
<dbReference type="PANTHER" id="PTHR11014:SF63">
    <property type="entry name" value="METALLOPEPTIDASE, PUTATIVE (AFU_ORTHOLOGUE AFUA_6G09600)-RELATED"/>
    <property type="match status" value="1"/>
</dbReference>
<dbReference type="PIRSF" id="PIRSF005962">
    <property type="entry name" value="Pept_M20D_amidohydro"/>
    <property type="match status" value="1"/>
</dbReference>
<keyword evidence="4" id="KW-1185">Reference proteome</keyword>
<dbReference type="EMBL" id="JASZYV010000002">
    <property type="protein sequence ID" value="MDM0045197.1"/>
    <property type="molecule type" value="Genomic_DNA"/>
</dbReference>
<feature type="domain" description="Peptidase M20 dimerisation" evidence="2">
    <location>
        <begin position="191"/>
        <end position="288"/>
    </location>
</feature>
<protein>
    <submittedName>
        <fullName evidence="3">M20 aminoacylase family protein</fullName>
    </submittedName>
</protein>
<gene>
    <name evidence="3" type="ORF">QTH91_11940</name>
</gene>
<dbReference type="RefSeq" id="WP_286660292.1">
    <property type="nucleotide sequence ID" value="NZ_JASZYV010000002.1"/>
</dbReference>
<dbReference type="InterPro" id="IPR002933">
    <property type="entry name" value="Peptidase_M20"/>
</dbReference>